<keyword evidence="2 5" id="KW-0805">Transcription regulation</keyword>
<evidence type="ECO:0000259" key="6">
    <source>
        <dbReference type="Pfam" id="PF01628"/>
    </source>
</evidence>
<evidence type="ECO:0000256" key="5">
    <source>
        <dbReference type="HAMAP-Rule" id="MF_00081"/>
    </source>
</evidence>
<feature type="domain" description="Winged helix-turn-helix transcription repressor HrcA DNA-binding" evidence="7">
    <location>
        <begin position="4"/>
        <end position="74"/>
    </location>
</feature>
<evidence type="ECO:0000313" key="9">
    <source>
        <dbReference type="Proteomes" id="UP000462435"/>
    </source>
</evidence>
<dbReference type="AlphaFoldDB" id="A0A7V8FV14"/>
<dbReference type="PANTHER" id="PTHR34824">
    <property type="entry name" value="HEAT-INDUCIBLE TRANSCRIPTION REPRESSOR HRCA"/>
    <property type="match status" value="1"/>
</dbReference>
<evidence type="ECO:0000256" key="1">
    <source>
        <dbReference type="ARBA" id="ARBA00022491"/>
    </source>
</evidence>
<dbReference type="NCBIfam" id="TIGR00331">
    <property type="entry name" value="hrcA"/>
    <property type="match status" value="1"/>
</dbReference>
<evidence type="ECO:0000256" key="3">
    <source>
        <dbReference type="ARBA" id="ARBA00023016"/>
    </source>
</evidence>
<dbReference type="SUPFAM" id="SSF55781">
    <property type="entry name" value="GAF domain-like"/>
    <property type="match status" value="1"/>
</dbReference>
<comment type="caution">
    <text evidence="8">The sequence shown here is derived from an EMBL/GenBank/DDBJ whole genome shotgun (WGS) entry which is preliminary data.</text>
</comment>
<dbReference type="Pfam" id="PF03444">
    <property type="entry name" value="WHD_HrcA"/>
    <property type="match status" value="1"/>
</dbReference>
<dbReference type="GO" id="GO:0045892">
    <property type="term" value="P:negative regulation of DNA-templated transcription"/>
    <property type="evidence" value="ECO:0007669"/>
    <property type="project" value="UniProtKB-UniRule"/>
</dbReference>
<protein>
    <recommendedName>
        <fullName evidence="5">Heat-inducible transcription repressor HrcA</fullName>
    </recommendedName>
</protein>
<dbReference type="Gene3D" id="3.30.450.40">
    <property type="match status" value="1"/>
</dbReference>
<dbReference type="InterPro" id="IPR002571">
    <property type="entry name" value="HrcA"/>
</dbReference>
<dbReference type="GO" id="GO:0003677">
    <property type="term" value="F:DNA binding"/>
    <property type="evidence" value="ECO:0007669"/>
    <property type="project" value="InterPro"/>
</dbReference>
<dbReference type="PIRSF" id="PIRSF005485">
    <property type="entry name" value="HrcA"/>
    <property type="match status" value="1"/>
</dbReference>
<dbReference type="InterPro" id="IPR021153">
    <property type="entry name" value="HrcA_C"/>
</dbReference>
<dbReference type="Gene3D" id="1.10.10.10">
    <property type="entry name" value="Winged helix-like DNA-binding domain superfamily/Winged helix DNA-binding domain"/>
    <property type="match status" value="1"/>
</dbReference>
<dbReference type="SUPFAM" id="SSF46785">
    <property type="entry name" value="Winged helix' DNA-binding domain"/>
    <property type="match status" value="1"/>
</dbReference>
<feature type="domain" description="Heat-inducible transcription repressor HrcA C-terminal" evidence="6">
    <location>
        <begin position="105"/>
        <end position="324"/>
    </location>
</feature>
<keyword evidence="1 5" id="KW-0678">Repressor</keyword>
<organism evidence="8 9">
    <name type="scientific">Herbaspirillum frisingense</name>
    <dbReference type="NCBI Taxonomy" id="92645"/>
    <lineage>
        <taxon>Bacteria</taxon>
        <taxon>Pseudomonadati</taxon>
        <taxon>Pseudomonadota</taxon>
        <taxon>Betaproteobacteria</taxon>
        <taxon>Burkholderiales</taxon>
        <taxon>Oxalobacteraceae</taxon>
        <taxon>Herbaspirillum</taxon>
    </lineage>
</organism>
<evidence type="ECO:0000256" key="4">
    <source>
        <dbReference type="ARBA" id="ARBA00023163"/>
    </source>
</evidence>
<dbReference type="InterPro" id="IPR029016">
    <property type="entry name" value="GAF-like_dom_sf"/>
</dbReference>
<dbReference type="InterPro" id="IPR036390">
    <property type="entry name" value="WH_DNA-bd_sf"/>
</dbReference>
<sequence>MQLDNRARTLLKALVERYIADGQPVGSRALSKLSGLELSPATIRNIMADLEEMGFVASPHTSAGRVPTPRGYRMFVDTLLTVEAIDESALEGRLQNRLQNSSPQKIITNAAQVLSSLSQFAGVVMTPKRESVFQQIEFLRLSEKRILLVIVDPGGDVQNRMLLTDVDYTPSQLIQAANYINQHYAGQSFDQVRLRLQNELRQLRDDMTVLMQAAVEAGSDAMSEEADNNVVISGERNLLSVTDLSSNMNSLRRLFDMFEQKTGLLQLLDVSSKATGVQIFIGGESQLVPMDDMSIVTAPYGVNGRIVGTLGVIGPTRMAYERVIPIVDITAKLLSSALSQH</sequence>
<dbReference type="Proteomes" id="UP000462435">
    <property type="component" value="Unassembled WGS sequence"/>
</dbReference>
<comment type="function">
    <text evidence="5">Negative regulator of class I heat shock genes (grpE-dnaK-dnaJ and groELS operons). Prevents heat-shock induction of these operons.</text>
</comment>
<gene>
    <name evidence="5 8" type="primary">hrcA</name>
    <name evidence="8" type="ORF">GAK35_03028</name>
</gene>
<proteinExistence type="inferred from homology"/>
<dbReference type="HAMAP" id="MF_00081">
    <property type="entry name" value="HrcA"/>
    <property type="match status" value="1"/>
</dbReference>
<evidence type="ECO:0000259" key="7">
    <source>
        <dbReference type="Pfam" id="PF03444"/>
    </source>
</evidence>
<keyword evidence="4 5" id="KW-0804">Transcription</keyword>
<reference evidence="9" key="1">
    <citation type="journal article" date="2020" name="MBio">
        <title>Horizontal gene transfer to a defensive symbiont with a reduced genome amongst a multipartite beetle microbiome.</title>
        <authorList>
            <person name="Waterworth S.C."/>
            <person name="Florez L.V."/>
            <person name="Rees E.R."/>
            <person name="Hertweck C."/>
            <person name="Kaltenpoth M."/>
            <person name="Kwan J.C."/>
        </authorList>
    </citation>
    <scope>NUCLEOTIDE SEQUENCE [LARGE SCALE GENOMIC DNA]</scope>
</reference>
<comment type="similarity">
    <text evidence="5">Belongs to the HrcA family.</text>
</comment>
<dbReference type="EMBL" id="WNDX01000102">
    <property type="protein sequence ID" value="KAF1041888.1"/>
    <property type="molecule type" value="Genomic_DNA"/>
</dbReference>
<dbReference type="InterPro" id="IPR005104">
    <property type="entry name" value="WHTH_HrcA_DNA-bd"/>
</dbReference>
<evidence type="ECO:0000313" key="8">
    <source>
        <dbReference type="EMBL" id="KAF1041888.1"/>
    </source>
</evidence>
<keyword evidence="3 5" id="KW-0346">Stress response</keyword>
<name>A0A7V8FV14_9BURK</name>
<dbReference type="Pfam" id="PF01628">
    <property type="entry name" value="HrcA"/>
    <property type="match status" value="1"/>
</dbReference>
<dbReference type="PANTHER" id="PTHR34824:SF1">
    <property type="entry name" value="HEAT-INDUCIBLE TRANSCRIPTION REPRESSOR HRCA"/>
    <property type="match status" value="1"/>
</dbReference>
<dbReference type="InterPro" id="IPR036388">
    <property type="entry name" value="WH-like_DNA-bd_sf"/>
</dbReference>
<evidence type="ECO:0000256" key="2">
    <source>
        <dbReference type="ARBA" id="ARBA00023015"/>
    </source>
</evidence>
<accession>A0A7V8FV14</accession>